<dbReference type="PROSITE" id="PS51192">
    <property type="entry name" value="HELICASE_ATP_BIND_1"/>
    <property type="match status" value="1"/>
</dbReference>
<protein>
    <submittedName>
        <fullName evidence="11">ATP-dependent RNA helicase DbpA</fullName>
        <ecNumber evidence="11">3.6.4.13</ecNumber>
    </submittedName>
</protein>
<dbReference type="EC" id="3.6.4.13" evidence="11"/>
<dbReference type="Proteomes" id="UP000304912">
    <property type="component" value="Chromosome"/>
</dbReference>
<keyword evidence="3 7" id="KW-0347">Helicase</keyword>
<dbReference type="Pfam" id="PF03880">
    <property type="entry name" value="DbpA"/>
    <property type="match status" value="1"/>
</dbReference>
<dbReference type="CDD" id="cd18787">
    <property type="entry name" value="SF2_C_DEAD"/>
    <property type="match status" value="1"/>
</dbReference>
<evidence type="ECO:0000256" key="6">
    <source>
        <dbReference type="PROSITE-ProRule" id="PRU00552"/>
    </source>
</evidence>
<evidence type="ECO:0000256" key="3">
    <source>
        <dbReference type="ARBA" id="ARBA00022806"/>
    </source>
</evidence>
<dbReference type="PROSITE" id="PS51195">
    <property type="entry name" value="Q_MOTIF"/>
    <property type="match status" value="1"/>
</dbReference>
<reference evidence="11 12" key="1">
    <citation type="submission" date="2019-04" db="EMBL/GenBank/DDBJ databases">
        <title>Salinimonas iocasae sp. nov., a halophilic bacterium isolated from the outer tube casing of tubeworms in Okinawa Trough.</title>
        <authorList>
            <person name="Zhang H."/>
            <person name="Wang H."/>
            <person name="Li C."/>
        </authorList>
    </citation>
    <scope>NUCLEOTIDE SEQUENCE [LARGE SCALE GENOMIC DNA]</scope>
    <source>
        <strain evidence="11 12">KX18D6</strain>
    </source>
</reference>
<feature type="domain" description="Helicase C-terminal" evidence="9">
    <location>
        <begin position="215"/>
        <end position="380"/>
    </location>
</feature>
<evidence type="ECO:0000256" key="7">
    <source>
        <dbReference type="RuleBase" id="RU000492"/>
    </source>
</evidence>
<dbReference type="CDD" id="cd00268">
    <property type="entry name" value="DEADc"/>
    <property type="match status" value="1"/>
</dbReference>
<dbReference type="PROSITE" id="PS00039">
    <property type="entry name" value="DEAD_ATP_HELICASE"/>
    <property type="match status" value="1"/>
</dbReference>
<dbReference type="InterPro" id="IPR005580">
    <property type="entry name" value="DbpA/CsdA_RNA-bd_dom"/>
</dbReference>
<dbReference type="Gene3D" id="3.30.70.330">
    <property type="match status" value="1"/>
</dbReference>
<evidence type="ECO:0000259" key="9">
    <source>
        <dbReference type="PROSITE" id="PS51194"/>
    </source>
</evidence>
<dbReference type="PANTHER" id="PTHR47959">
    <property type="entry name" value="ATP-DEPENDENT RNA HELICASE RHLE-RELATED"/>
    <property type="match status" value="1"/>
</dbReference>
<keyword evidence="2 7" id="KW-0378">Hydrolase</keyword>
<evidence type="ECO:0000313" key="11">
    <source>
        <dbReference type="EMBL" id="QCZ92288.1"/>
    </source>
</evidence>
<feature type="short sequence motif" description="Q motif" evidence="6">
    <location>
        <begin position="2"/>
        <end position="30"/>
    </location>
</feature>
<dbReference type="InterPro" id="IPR001650">
    <property type="entry name" value="Helicase_C-like"/>
</dbReference>
<dbReference type="GO" id="GO:0005829">
    <property type="term" value="C:cytosol"/>
    <property type="evidence" value="ECO:0007669"/>
    <property type="project" value="TreeGrafter"/>
</dbReference>
<dbReference type="Pfam" id="PF00271">
    <property type="entry name" value="Helicase_C"/>
    <property type="match status" value="1"/>
</dbReference>
<dbReference type="NCBIfam" id="NF008744">
    <property type="entry name" value="PRK11776.1"/>
    <property type="match status" value="1"/>
</dbReference>
<name>A0A5B7Y9Z8_9ALTE</name>
<dbReference type="PROSITE" id="PS51194">
    <property type="entry name" value="HELICASE_CTER"/>
    <property type="match status" value="1"/>
</dbReference>
<feature type="domain" description="Helicase ATP-binding" evidence="8">
    <location>
        <begin position="33"/>
        <end position="204"/>
    </location>
</feature>
<dbReference type="AlphaFoldDB" id="A0A5B7Y9Z8"/>
<dbReference type="GO" id="GO:0003676">
    <property type="term" value="F:nucleic acid binding"/>
    <property type="evidence" value="ECO:0007669"/>
    <property type="project" value="InterPro"/>
</dbReference>
<dbReference type="InterPro" id="IPR050079">
    <property type="entry name" value="DEAD_box_RNA_helicase"/>
</dbReference>
<evidence type="ECO:0000313" key="12">
    <source>
        <dbReference type="Proteomes" id="UP000304912"/>
    </source>
</evidence>
<gene>
    <name evidence="11" type="primary">dbpA</name>
    <name evidence="11" type="ORF">FBQ74_01815</name>
</gene>
<keyword evidence="1 7" id="KW-0547">Nucleotide-binding</keyword>
<dbReference type="InterPro" id="IPR014001">
    <property type="entry name" value="Helicase_ATP-bd"/>
</dbReference>
<dbReference type="InterPro" id="IPR000629">
    <property type="entry name" value="RNA-helicase_DEAD-box_CS"/>
</dbReference>
<evidence type="ECO:0000256" key="1">
    <source>
        <dbReference type="ARBA" id="ARBA00022741"/>
    </source>
</evidence>
<keyword evidence="4 7" id="KW-0067">ATP-binding</keyword>
<dbReference type="SMART" id="SM00490">
    <property type="entry name" value="HELICc"/>
    <property type="match status" value="1"/>
</dbReference>
<sequence>MPQFSELSLNAQISEALASAGFATMTQVQADTLPDSLAGKDVLVQASTGSGKTIAFAVAGLNSVDPTDYATQLLVVCPTRELAEQVSQQIRLVGRQMPNLKVLTLCGGAAMGPQIQSLKHGASVVVATPGRLVEHVSKRRLSLSSVKVRVLDEADRMLDMGFAEDIDLLFSLTPQNAQTLFFSATYTPAVEKHAQQYLSNPVTHRQAEEDVQRPDINELVYRVDDKHRIHALKGVLSEAQPQKAIVFCNTRQQVSSVYEDLAQEGFAVKQLQGDLTQQQRNEVLMQFASDSLQVLIATDVAARGLDIKGVDCVINYTVSEDPEVHIHRIGRTGRAGEKGQAFTLCSETEEPALGRIERLKDEDLERKGFQSLRFHANRIRTPEFSCIAVSAGKKQKLRPGDFLGSLTQDAQIEANDIGKISVQSQVSYIAIKQRSVKKAMRQFREGKIKGKRVRARKLQ</sequence>
<dbReference type="InterPro" id="IPR044742">
    <property type="entry name" value="DEAD/DEAH_RhlB"/>
</dbReference>
<dbReference type="InterPro" id="IPR012677">
    <property type="entry name" value="Nucleotide-bd_a/b_plait_sf"/>
</dbReference>
<dbReference type="Gene3D" id="3.40.50.300">
    <property type="entry name" value="P-loop containing nucleotide triphosphate hydrolases"/>
    <property type="match status" value="2"/>
</dbReference>
<dbReference type="SMART" id="SM00487">
    <property type="entry name" value="DEXDc"/>
    <property type="match status" value="1"/>
</dbReference>
<dbReference type="Pfam" id="PF00270">
    <property type="entry name" value="DEAD"/>
    <property type="match status" value="1"/>
</dbReference>
<organism evidence="11 12">
    <name type="scientific">Salinimonas iocasae</name>
    <dbReference type="NCBI Taxonomy" id="2572577"/>
    <lineage>
        <taxon>Bacteria</taxon>
        <taxon>Pseudomonadati</taxon>
        <taxon>Pseudomonadota</taxon>
        <taxon>Gammaproteobacteria</taxon>
        <taxon>Alteromonadales</taxon>
        <taxon>Alteromonadaceae</taxon>
        <taxon>Alteromonas/Salinimonas group</taxon>
        <taxon>Salinimonas</taxon>
    </lineage>
</organism>
<comment type="similarity">
    <text evidence="5 7">Belongs to the DEAD box helicase family.</text>
</comment>
<keyword evidence="12" id="KW-1185">Reference proteome</keyword>
<evidence type="ECO:0000256" key="4">
    <source>
        <dbReference type="ARBA" id="ARBA00022840"/>
    </source>
</evidence>
<dbReference type="RefSeq" id="WP_139755049.1">
    <property type="nucleotide sequence ID" value="NZ_CP039852.1"/>
</dbReference>
<dbReference type="KEGG" id="salk:FBQ74_01815"/>
<evidence type="ECO:0000256" key="2">
    <source>
        <dbReference type="ARBA" id="ARBA00022801"/>
    </source>
</evidence>
<feature type="domain" description="DEAD-box RNA helicase Q" evidence="10">
    <location>
        <begin position="2"/>
        <end position="30"/>
    </location>
</feature>
<accession>A0A5B7Y9Z8</accession>
<dbReference type="GO" id="GO:0016787">
    <property type="term" value="F:hydrolase activity"/>
    <property type="evidence" value="ECO:0007669"/>
    <property type="project" value="UniProtKB-KW"/>
</dbReference>
<dbReference type="InterPro" id="IPR014014">
    <property type="entry name" value="RNA_helicase_DEAD_Q_motif"/>
</dbReference>
<evidence type="ECO:0000259" key="8">
    <source>
        <dbReference type="PROSITE" id="PS51192"/>
    </source>
</evidence>
<dbReference type="InterPro" id="IPR027417">
    <property type="entry name" value="P-loop_NTPase"/>
</dbReference>
<dbReference type="PANTHER" id="PTHR47959:SF1">
    <property type="entry name" value="ATP-DEPENDENT RNA HELICASE DBPA"/>
    <property type="match status" value="1"/>
</dbReference>
<proteinExistence type="inferred from homology"/>
<dbReference type="GO" id="GO:0003724">
    <property type="term" value="F:RNA helicase activity"/>
    <property type="evidence" value="ECO:0007669"/>
    <property type="project" value="UniProtKB-EC"/>
</dbReference>
<evidence type="ECO:0000256" key="5">
    <source>
        <dbReference type="ARBA" id="ARBA00038437"/>
    </source>
</evidence>
<dbReference type="GO" id="GO:0005524">
    <property type="term" value="F:ATP binding"/>
    <property type="evidence" value="ECO:0007669"/>
    <property type="project" value="UniProtKB-KW"/>
</dbReference>
<dbReference type="OrthoDB" id="9805696at2"/>
<dbReference type="SUPFAM" id="SSF52540">
    <property type="entry name" value="P-loop containing nucleoside triphosphate hydrolases"/>
    <property type="match status" value="1"/>
</dbReference>
<dbReference type="EMBL" id="CP039852">
    <property type="protein sequence ID" value="QCZ92288.1"/>
    <property type="molecule type" value="Genomic_DNA"/>
</dbReference>
<dbReference type="InterPro" id="IPR011545">
    <property type="entry name" value="DEAD/DEAH_box_helicase_dom"/>
</dbReference>
<evidence type="ECO:0000259" key="10">
    <source>
        <dbReference type="PROSITE" id="PS51195"/>
    </source>
</evidence>